<evidence type="ECO:0000313" key="2">
    <source>
        <dbReference type="EMBL" id="QPH50666.1"/>
    </source>
</evidence>
<dbReference type="InterPro" id="IPR018964">
    <property type="entry name" value="Phage_phiJL001_Gp84_C"/>
</dbReference>
<gene>
    <name evidence="2" type="ORF">IZU98_08190</name>
</gene>
<protein>
    <submittedName>
        <fullName evidence="2">DUF2163 domain-containing protein</fullName>
    </submittedName>
</protein>
<evidence type="ECO:0000259" key="1">
    <source>
        <dbReference type="Pfam" id="PF09356"/>
    </source>
</evidence>
<sequence>MLTLQSIHKALSLSRPIELFLFEHGTEKYAYTSGSRQHLHTDGLVYKPLSLKRGKVQRTAEDYKNQLTLDMPGDSPVPLLFRSHLPSNHVSIKVFQTQRDLPTESINIFAGEVTSVTWNNSIASLACNPVSRSLTRQVLRCGYQSQCNHHLYDTRCGLQIQDWQEDAKVTAIKDNGFTVEVASKQHEDNYYITGLLSKNGSDFRMITSCSANAFKLMSPIDGLKVGDAIQVAKGCDHSAASCHSFDNFDNFLGFLTIPTDNPFQVY</sequence>
<evidence type="ECO:0000313" key="3">
    <source>
        <dbReference type="Proteomes" id="UP000594430"/>
    </source>
</evidence>
<name>A0A7S9LB90_9PSED</name>
<feature type="domain" description="Bacteriophage phiJL001 Gp84 C-terminal" evidence="1">
    <location>
        <begin position="205"/>
        <end position="260"/>
    </location>
</feature>
<reference evidence="2 3" key="1">
    <citation type="submission" date="2020-11" db="EMBL/GenBank/DDBJ databases">
        <title>Pseudomonas fulva producing VIM-24.</title>
        <authorList>
            <person name="Liu S."/>
        </authorList>
    </citation>
    <scope>NUCLEOTIDE SEQUENCE [LARGE SCALE GENOMIC DNA]</scope>
    <source>
        <strain evidence="2 3">ZDHY414</strain>
    </source>
</reference>
<dbReference type="EMBL" id="CP064946">
    <property type="protein sequence ID" value="QPH50666.1"/>
    <property type="molecule type" value="Genomic_DNA"/>
</dbReference>
<accession>A0A7S9LB90</accession>
<dbReference type="Pfam" id="PF09356">
    <property type="entry name" value="Phage_BR0599"/>
    <property type="match status" value="1"/>
</dbReference>
<dbReference type="Proteomes" id="UP000594430">
    <property type="component" value="Chromosome"/>
</dbReference>
<dbReference type="RefSeq" id="WP_196110592.1">
    <property type="nucleotide sequence ID" value="NZ_CP064943.1"/>
</dbReference>
<dbReference type="Pfam" id="PF09931">
    <property type="entry name" value="Phage_phiJL001_Gp84_N"/>
    <property type="match status" value="1"/>
</dbReference>
<dbReference type="AlphaFoldDB" id="A0A7S9LB90"/>
<organism evidence="2 3">
    <name type="scientific">Pseudomonas fulva</name>
    <dbReference type="NCBI Taxonomy" id="47880"/>
    <lineage>
        <taxon>Bacteria</taxon>
        <taxon>Pseudomonadati</taxon>
        <taxon>Pseudomonadota</taxon>
        <taxon>Gammaproteobacteria</taxon>
        <taxon>Pseudomonadales</taxon>
        <taxon>Pseudomonadaceae</taxon>
        <taxon>Pseudomonas</taxon>
    </lineage>
</organism>
<proteinExistence type="predicted"/>